<evidence type="ECO:0000313" key="2">
    <source>
        <dbReference type="Proteomes" id="UP001222027"/>
    </source>
</evidence>
<gene>
    <name evidence="1" type="ORF">OPV22_032927</name>
</gene>
<comment type="caution">
    <text evidence="1">The sequence shown here is derived from an EMBL/GenBank/DDBJ whole genome shotgun (WGS) entry which is preliminary data.</text>
</comment>
<keyword evidence="2" id="KW-1185">Reference proteome</keyword>
<name>A0AAV8P0H7_ENSVE</name>
<dbReference type="EMBL" id="JAQQAF010000009">
    <property type="protein sequence ID" value="KAJ8460001.1"/>
    <property type="molecule type" value="Genomic_DNA"/>
</dbReference>
<dbReference type="Proteomes" id="UP001222027">
    <property type="component" value="Unassembled WGS sequence"/>
</dbReference>
<reference evidence="1 2" key="1">
    <citation type="submission" date="2022-12" db="EMBL/GenBank/DDBJ databases">
        <title>Chromosome-scale assembly of the Ensete ventricosum genome.</title>
        <authorList>
            <person name="Dussert Y."/>
            <person name="Stocks J."/>
            <person name="Wendawek A."/>
            <person name="Woldeyes F."/>
            <person name="Nichols R.A."/>
            <person name="Borrell J.S."/>
        </authorList>
    </citation>
    <scope>NUCLEOTIDE SEQUENCE [LARGE SCALE GENOMIC DNA]</scope>
    <source>
        <strain evidence="2">cv. Maze</strain>
        <tissue evidence="1">Seeds</tissue>
    </source>
</reference>
<protein>
    <submittedName>
        <fullName evidence="1">Uncharacterized protein</fullName>
    </submittedName>
</protein>
<organism evidence="1 2">
    <name type="scientific">Ensete ventricosum</name>
    <name type="common">Abyssinian banana</name>
    <name type="synonym">Musa ensete</name>
    <dbReference type="NCBI Taxonomy" id="4639"/>
    <lineage>
        <taxon>Eukaryota</taxon>
        <taxon>Viridiplantae</taxon>
        <taxon>Streptophyta</taxon>
        <taxon>Embryophyta</taxon>
        <taxon>Tracheophyta</taxon>
        <taxon>Spermatophyta</taxon>
        <taxon>Magnoliopsida</taxon>
        <taxon>Liliopsida</taxon>
        <taxon>Zingiberales</taxon>
        <taxon>Musaceae</taxon>
        <taxon>Ensete</taxon>
    </lineage>
</organism>
<proteinExistence type="predicted"/>
<sequence>MSFLRRPHAGRVVTLLRLANPHAHPLQWDAGLRTPRTEGMDRPCLRDSPADVKKDGGYVSLPAGSLVSEDGVGNVHVRGGDKRGVIRYTLLRAWRAGGLVIVVGESCTVAYLERREYV</sequence>
<dbReference type="AlphaFoldDB" id="A0AAV8P0H7"/>
<accession>A0AAV8P0H7</accession>
<evidence type="ECO:0000313" key="1">
    <source>
        <dbReference type="EMBL" id="KAJ8460001.1"/>
    </source>
</evidence>